<dbReference type="EMBL" id="CAJNYT010001837">
    <property type="protein sequence ID" value="CAF3432524.1"/>
    <property type="molecule type" value="Genomic_DNA"/>
</dbReference>
<accession>A0A818CLT1</accession>
<dbReference type="Proteomes" id="UP000663872">
    <property type="component" value="Unassembled WGS sequence"/>
</dbReference>
<dbReference type="AlphaFoldDB" id="A0A818CLT1"/>
<dbReference type="GO" id="GO:0005737">
    <property type="term" value="C:cytoplasm"/>
    <property type="evidence" value="ECO:0007669"/>
    <property type="project" value="TreeGrafter"/>
</dbReference>
<name>A0A818CLT1_9BILA</name>
<dbReference type="Proteomes" id="UP000663848">
    <property type="component" value="Unassembled WGS sequence"/>
</dbReference>
<evidence type="ECO:0000313" key="1">
    <source>
        <dbReference type="EMBL" id="CAF3432524.1"/>
    </source>
</evidence>
<proteinExistence type="predicted"/>
<dbReference type="PANTHER" id="PTHR16306:SF0">
    <property type="entry name" value="TRANSLIN-ASSOCIATED FACTOR X-INTERACTING PROTEIN 1"/>
    <property type="match status" value="1"/>
</dbReference>
<sequence length="544" mass="64384">MSMQTNLYNNPSLFNDHYLSQIDDDLTTITDFDLLKLQLIRQRKKLFSFVELLIKTELSYENIVQRIDFENLFDKQNQLAREYNLLKNEYQHLGQTCLYLINKTHDLIDERNKYYNEWQRNKSLLTPRPDWDKVSNVIDGGKERWKILSYAKSSEQLVDALIQEIMHGNQSESKNEIDYFDALGDDVSILSFLRMPKSNRIFNRQMRQHMTELLIKEIWTDKIKESRDQLLEHLTHTHQLHSPEPSYSPFLSIQQSMPTSPDNNNSKLHNKTLADHVADYFEERFRSHAIAIEMGYNLQDACQRYRNSERINLFWGILTGQIEEMVYHHQMRSISQLLQHLIKMKTLYSFQQESISSKARQAIVSEPNSPLSVKVNYRLSPFSMKQYQESAVMPNKLVMTEEQFFESLNNFYTDKTSLQIDELFQSAKQDLQYPEESIAFSLLFIQDDEGRFGKFLSTLIKQINQEKLSYVEQLKPILLGYSLISVSQFSRAIHMIDANINQNELNRYIQWVFSIKDFHSTQQVKPLDLEDLLRRLENCACFKH</sequence>
<reference evidence="1" key="1">
    <citation type="submission" date="2021-02" db="EMBL/GenBank/DDBJ databases">
        <authorList>
            <person name="Nowell W R."/>
        </authorList>
    </citation>
    <scope>NUCLEOTIDE SEQUENCE</scope>
</reference>
<organism evidence="1 3">
    <name type="scientific">Rotaria socialis</name>
    <dbReference type="NCBI Taxonomy" id="392032"/>
    <lineage>
        <taxon>Eukaryota</taxon>
        <taxon>Metazoa</taxon>
        <taxon>Spiralia</taxon>
        <taxon>Gnathifera</taxon>
        <taxon>Rotifera</taxon>
        <taxon>Eurotatoria</taxon>
        <taxon>Bdelloidea</taxon>
        <taxon>Philodinida</taxon>
        <taxon>Philodinidae</taxon>
        <taxon>Rotaria</taxon>
    </lineage>
</organism>
<evidence type="ECO:0000313" key="3">
    <source>
        <dbReference type="Proteomes" id="UP000663872"/>
    </source>
</evidence>
<comment type="caution">
    <text evidence="1">The sequence shown here is derived from an EMBL/GenBank/DDBJ whole genome shotgun (WGS) entry which is preliminary data.</text>
</comment>
<evidence type="ECO:0000313" key="2">
    <source>
        <dbReference type="EMBL" id="CAF4626734.1"/>
    </source>
</evidence>
<protein>
    <submittedName>
        <fullName evidence="1">Uncharacterized protein</fullName>
    </submittedName>
</protein>
<dbReference type="PANTHER" id="PTHR16306">
    <property type="entry name" value="TRANSLIN-ASSOCIATED FACTOR X-INTERACTING PROTEIN 1"/>
    <property type="match status" value="1"/>
</dbReference>
<gene>
    <name evidence="1" type="ORF">GRG538_LOCUS12785</name>
    <name evidence="2" type="ORF">QYT958_LOCUS13213</name>
</gene>
<dbReference type="EMBL" id="CAJOBR010001671">
    <property type="protein sequence ID" value="CAF4626734.1"/>
    <property type="molecule type" value="Genomic_DNA"/>
</dbReference>